<name>A0A507FN95_9FUNG</name>
<dbReference type="EMBL" id="QEAP01000014">
    <property type="protein sequence ID" value="TPX77774.1"/>
    <property type="molecule type" value="Genomic_DNA"/>
</dbReference>
<dbReference type="OrthoDB" id="2111869at2759"/>
<accession>A0A507FN95</accession>
<evidence type="ECO:0000313" key="1">
    <source>
        <dbReference type="EMBL" id="TPX77774.1"/>
    </source>
</evidence>
<organism evidence="1 2">
    <name type="scientific">Chytriomyces confervae</name>
    <dbReference type="NCBI Taxonomy" id="246404"/>
    <lineage>
        <taxon>Eukaryota</taxon>
        <taxon>Fungi</taxon>
        <taxon>Fungi incertae sedis</taxon>
        <taxon>Chytridiomycota</taxon>
        <taxon>Chytridiomycota incertae sedis</taxon>
        <taxon>Chytridiomycetes</taxon>
        <taxon>Chytridiales</taxon>
        <taxon>Chytriomycetaceae</taxon>
        <taxon>Chytriomyces</taxon>
    </lineage>
</organism>
<evidence type="ECO:0000313" key="2">
    <source>
        <dbReference type="Proteomes" id="UP000320333"/>
    </source>
</evidence>
<dbReference type="Proteomes" id="UP000320333">
    <property type="component" value="Unassembled WGS sequence"/>
</dbReference>
<gene>
    <name evidence="1" type="ORF">CcCBS67573_g00936</name>
</gene>
<keyword evidence="2" id="KW-1185">Reference proteome</keyword>
<sequence length="208" mass="22575">MNHPQHLTLLISPDSGQVLVGYGLTATGATLSTAQHAHNSYLVLKRVFASNKSISYERLAYATAGVLFRASSPFPFGGSRTKPGFVQFEGRDAQAVLRFIVRQSLETAWRYKGNGAVDSVAGAANCVVALQASGRDGKDKLDDLVMKGLQKCGHIAWRGEWVIPPELRDSVSLDAPLSLSLSLYVLFTARRTLLRQIMQAKADNSLAQ</sequence>
<proteinExistence type="predicted"/>
<reference evidence="1 2" key="1">
    <citation type="journal article" date="2019" name="Sci. Rep.">
        <title>Comparative genomics of chytrid fungi reveal insights into the obligate biotrophic and pathogenic lifestyle of Synchytrium endobioticum.</title>
        <authorList>
            <person name="van de Vossenberg B.T.L.H."/>
            <person name="Warris S."/>
            <person name="Nguyen H.D.T."/>
            <person name="van Gent-Pelzer M.P.E."/>
            <person name="Joly D.L."/>
            <person name="van de Geest H.C."/>
            <person name="Bonants P.J.M."/>
            <person name="Smith D.S."/>
            <person name="Levesque C.A."/>
            <person name="van der Lee T.A.J."/>
        </authorList>
    </citation>
    <scope>NUCLEOTIDE SEQUENCE [LARGE SCALE GENOMIC DNA]</scope>
    <source>
        <strain evidence="1 2">CBS 675.73</strain>
    </source>
</reference>
<protein>
    <submittedName>
        <fullName evidence="1">Uncharacterized protein</fullName>
    </submittedName>
</protein>
<comment type="caution">
    <text evidence="1">The sequence shown here is derived from an EMBL/GenBank/DDBJ whole genome shotgun (WGS) entry which is preliminary data.</text>
</comment>
<dbReference type="AlphaFoldDB" id="A0A507FN95"/>